<dbReference type="InterPro" id="IPR039420">
    <property type="entry name" value="WalR-like"/>
</dbReference>
<dbReference type="PANTHER" id="PTHR43214">
    <property type="entry name" value="TWO-COMPONENT RESPONSE REGULATOR"/>
    <property type="match status" value="1"/>
</dbReference>
<dbReference type="CDD" id="cd17535">
    <property type="entry name" value="REC_NarL-like"/>
    <property type="match status" value="1"/>
</dbReference>
<evidence type="ECO:0000313" key="9">
    <source>
        <dbReference type="Proteomes" id="UP000293300"/>
    </source>
</evidence>
<dbReference type="Proteomes" id="UP000293300">
    <property type="component" value="Unassembled WGS sequence"/>
</dbReference>
<dbReference type="CDD" id="cd06170">
    <property type="entry name" value="LuxR_C_like"/>
    <property type="match status" value="1"/>
</dbReference>
<evidence type="ECO:0000313" key="8">
    <source>
        <dbReference type="EMBL" id="TBX69893.1"/>
    </source>
</evidence>
<dbReference type="PRINTS" id="PR00038">
    <property type="entry name" value="HTHLUXR"/>
</dbReference>
<dbReference type="InterPro" id="IPR001789">
    <property type="entry name" value="Sig_transdc_resp-reg_receiver"/>
</dbReference>
<keyword evidence="9" id="KW-1185">Reference proteome</keyword>
<dbReference type="SMART" id="SM00421">
    <property type="entry name" value="HTH_LUXR"/>
    <property type="match status" value="1"/>
</dbReference>
<keyword evidence="3" id="KW-0238">DNA-binding</keyword>
<dbReference type="SUPFAM" id="SSF46894">
    <property type="entry name" value="C-terminal effector domain of the bipartite response regulators"/>
    <property type="match status" value="1"/>
</dbReference>
<reference evidence="8 9" key="1">
    <citation type="submission" date="2019-02" db="EMBL/GenBank/DDBJ databases">
        <title>Flavobacterium sp. RD-2-33 isolated from forest soil.</title>
        <authorList>
            <person name="Chaudhary D.K."/>
        </authorList>
    </citation>
    <scope>NUCLEOTIDE SEQUENCE [LARGE SCALE GENOMIC DNA]</scope>
    <source>
        <strain evidence="8 9">RD-2-33</strain>
    </source>
</reference>
<dbReference type="InterPro" id="IPR000792">
    <property type="entry name" value="Tscrpt_reg_LuxR_C"/>
</dbReference>
<name>A0A4Q9Z754_9FLAO</name>
<feature type="modified residue" description="4-aspartylphosphate" evidence="5">
    <location>
        <position position="57"/>
    </location>
</feature>
<keyword evidence="1 5" id="KW-0597">Phosphoprotein</keyword>
<dbReference type="Pfam" id="PF00072">
    <property type="entry name" value="Response_reg"/>
    <property type="match status" value="1"/>
</dbReference>
<comment type="caution">
    <text evidence="8">The sequence shown here is derived from an EMBL/GenBank/DDBJ whole genome shotgun (WGS) entry which is preliminary data.</text>
</comment>
<accession>A0A4Q9Z754</accession>
<dbReference type="EMBL" id="SJPE01000005">
    <property type="protein sequence ID" value="TBX69893.1"/>
    <property type="molecule type" value="Genomic_DNA"/>
</dbReference>
<dbReference type="SUPFAM" id="SSF52172">
    <property type="entry name" value="CheY-like"/>
    <property type="match status" value="1"/>
</dbReference>
<dbReference type="GO" id="GO:0006355">
    <property type="term" value="P:regulation of DNA-templated transcription"/>
    <property type="evidence" value="ECO:0007669"/>
    <property type="project" value="InterPro"/>
</dbReference>
<evidence type="ECO:0000256" key="4">
    <source>
        <dbReference type="ARBA" id="ARBA00023163"/>
    </source>
</evidence>
<protein>
    <submittedName>
        <fullName evidence="8">Response regulator transcription factor</fullName>
    </submittedName>
</protein>
<evidence type="ECO:0000259" key="7">
    <source>
        <dbReference type="PROSITE" id="PS50110"/>
    </source>
</evidence>
<evidence type="ECO:0000256" key="2">
    <source>
        <dbReference type="ARBA" id="ARBA00023015"/>
    </source>
</evidence>
<evidence type="ECO:0000259" key="6">
    <source>
        <dbReference type="PROSITE" id="PS50043"/>
    </source>
</evidence>
<organism evidence="8 9">
    <name type="scientific">Flavobacterium silvisoli</name>
    <dbReference type="NCBI Taxonomy" id="2529433"/>
    <lineage>
        <taxon>Bacteria</taxon>
        <taxon>Pseudomonadati</taxon>
        <taxon>Bacteroidota</taxon>
        <taxon>Flavobacteriia</taxon>
        <taxon>Flavobacteriales</taxon>
        <taxon>Flavobacteriaceae</taxon>
        <taxon>Flavobacterium</taxon>
    </lineage>
</organism>
<dbReference type="GO" id="GO:0000160">
    <property type="term" value="P:phosphorelay signal transduction system"/>
    <property type="evidence" value="ECO:0007669"/>
    <property type="project" value="InterPro"/>
</dbReference>
<dbReference type="InterPro" id="IPR058245">
    <property type="entry name" value="NreC/VraR/RcsB-like_REC"/>
</dbReference>
<dbReference type="InterPro" id="IPR011006">
    <property type="entry name" value="CheY-like_superfamily"/>
</dbReference>
<evidence type="ECO:0000256" key="1">
    <source>
        <dbReference type="ARBA" id="ARBA00022553"/>
    </source>
</evidence>
<dbReference type="RefSeq" id="WP_131475622.1">
    <property type="nucleotide sequence ID" value="NZ_SJPE01000005.1"/>
</dbReference>
<dbReference type="Gene3D" id="3.40.50.2300">
    <property type="match status" value="1"/>
</dbReference>
<evidence type="ECO:0000256" key="5">
    <source>
        <dbReference type="PROSITE-ProRule" id="PRU00169"/>
    </source>
</evidence>
<dbReference type="PROSITE" id="PS50043">
    <property type="entry name" value="HTH_LUXR_2"/>
    <property type="match status" value="1"/>
</dbReference>
<dbReference type="InterPro" id="IPR016032">
    <property type="entry name" value="Sig_transdc_resp-reg_C-effctor"/>
</dbReference>
<feature type="domain" description="Response regulatory" evidence="7">
    <location>
        <begin position="6"/>
        <end position="122"/>
    </location>
</feature>
<evidence type="ECO:0000256" key="3">
    <source>
        <dbReference type="ARBA" id="ARBA00023125"/>
    </source>
</evidence>
<dbReference type="PANTHER" id="PTHR43214:SF41">
    <property type="entry name" value="NITRATE_NITRITE RESPONSE REGULATOR PROTEIN NARP"/>
    <property type="match status" value="1"/>
</dbReference>
<feature type="domain" description="HTH luxR-type" evidence="6">
    <location>
        <begin position="143"/>
        <end position="208"/>
    </location>
</feature>
<keyword evidence="2" id="KW-0805">Transcription regulation</keyword>
<dbReference type="AlphaFoldDB" id="A0A4Q9Z754"/>
<dbReference type="PROSITE" id="PS50110">
    <property type="entry name" value="RESPONSE_REGULATORY"/>
    <property type="match status" value="1"/>
</dbReference>
<dbReference type="SMART" id="SM00448">
    <property type="entry name" value="REC"/>
    <property type="match status" value="1"/>
</dbReference>
<dbReference type="OrthoDB" id="9797341at2"/>
<keyword evidence="4" id="KW-0804">Transcription</keyword>
<proteinExistence type="predicted"/>
<dbReference type="Pfam" id="PF00196">
    <property type="entry name" value="GerE"/>
    <property type="match status" value="1"/>
</dbReference>
<sequence>MHLKKKIAILDDHPLIIEGLVMLFSKSDDYEVIAGFQNSTDLLTYKKINTVDVLLLDVFLSDENGIDVCQKIAKKHPRITILGMSSQAERSIVLQMIKNGASGYLLKSASLDEFLFCIKKAQNGTVVFSKEVKSLMDKAQFSDLKSVPRLTRREKEILKLLIEGKSTQEISDILFLSFLTTQTHRRNLLNKFQVKNVAELVSFVIKNALI</sequence>
<dbReference type="GO" id="GO:0003677">
    <property type="term" value="F:DNA binding"/>
    <property type="evidence" value="ECO:0007669"/>
    <property type="project" value="UniProtKB-KW"/>
</dbReference>
<gene>
    <name evidence="8" type="ORF">EZL74_05615</name>
</gene>